<dbReference type="PANTHER" id="PTHR37297">
    <property type="entry name" value="PROTEIN NRDI"/>
    <property type="match status" value="1"/>
</dbReference>
<dbReference type="Gene3D" id="3.40.50.360">
    <property type="match status" value="1"/>
</dbReference>
<accession>A0A2B9Q310</accession>
<evidence type="ECO:0000313" key="2">
    <source>
        <dbReference type="Proteomes" id="UP000223777"/>
    </source>
</evidence>
<dbReference type="InterPro" id="IPR004465">
    <property type="entry name" value="RNR_NrdI"/>
</dbReference>
<comment type="caution">
    <text evidence="1">The sequence shown here is derived from an EMBL/GenBank/DDBJ whole genome shotgun (WGS) entry which is preliminary data.</text>
</comment>
<dbReference type="RefSeq" id="WP_097883362.1">
    <property type="nucleotide sequence ID" value="NZ_NUIL01000015.1"/>
</dbReference>
<evidence type="ECO:0000313" key="1">
    <source>
        <dbReference type="EMBL" id="PGO29184.1"/>
    </source>
</evidence>
<protein>
    <submittedName>
        <fullName evidence="1">Class Ib ribonucleoside-diphosphate reductase assembly flavoprotein NrdI</fullName>
    </submittedName>
</protein>
<dbReference type="SUPFAM" id="SSF52218">
    <property type="entry name" value="Flavoproteins"/>
    <property type="match status" value="1"/>
</dbReference>
<dbReference type="PIRSF" id="PIRSF005087">
    <property type="entry name" value="NrdI"/>
    <property type="match status" value="1"/>
</dbReference>
<dbReference type="Pfam" id="PF07972">
    <property type="entry name" value="Flavodoxin_NdrI"/>
    <property type="match status" value="1"/>
</dbReference>
<organism evidence="1 2">
    <name type="scientific">Bacillus cereus</name>
    <dbReference type="NCBI Taxonomy" id="1396"/>
    <lineage>
        <taxon>Bacteria</taxon>
        <taxon>Bacillati</taxon>
        <taxon>Bacillota</taxon>
        <taxon>Bacilli</taxon>
        <taxon>Bacillales</taxon>
        <taxon>Bacillaceae</taxon>
        <taxon>Bacillus</taxon>
        <taxon>Bacillus cereus group</taxon>
    </lineage>
</organism>
<dbReference type="PANTHER" id="PTHR37297:SF1">
    <property type="entry name" value="PROTEIN NRDI"/>
    <property type="match status" value="1"/>
</dbReference>
<dbReference type="NCBIfam" id="TIGR00333">
    <property type="entry name" value="nrdI"/>
    <property type="match status" value="1"/>
</dbReference>
<sequence>MLVAYASMTGNVERFVYKLDFPLFNIGLRHGVPAVYEPFVLVTYTTGFGQIPKDVERFLETNHRNLVAVVGSGNRNWGTMFCGGAVKVSEKYNVPLLHTFELSGLVSDVDIVTEKIEELERMK</sequence>
<name>A0A2B9Q310_BACCE</name>
<dbReference type="GO" id="GO:0010181">
    <property type="term" value="F:FMN binding"/>
    <property type="evidence" value="ECO:0007669"/>
    <property type="project" value="InterPro"/>
</dbReference>
<dbReference type="Proteomes" id="UP000223777">
    <property type="component" value="Unassembled WGS sequence"/>
</dbReference>
<dbReference type="AlphaFoldDB" id="A0A2B9Q310"/>
<dbReference type="InterPro" id="IPR029039">
    <property type="entry name" value="Flavoprotein-like_sf"/>
</dbReference>
<proteinExistence type="predicted"/>
<dbReference type="EMBL" id="NUIL01000015">
    <property type="protein sequence ID" value="PGO29184.1"/>
    <property type="molecule type" value="Genomic_DNA"/>
</dbReference>
<reference evidence="1 2" key="1">
    <citation type="submission" date="2017-09" db="EMBL/GenBank/DDBJ databases">
        <title>Large-scale bioinformatics analysis of Bacillus genomes uncovers conserved roles of natural products in bacterial physiology.</title>
        <authorList>
            <consortium name="Agbiome Team Llc"/>
            <person name="Bleich R.M."/>
            <person name="Grubbs K.J."/>
            <person name="Santa Maria K.C."/>
            <person name="Allen S.E."/>
            <person name="Farag S."/>
            <person name="Shank E.A."/>
            <person name="Bowers A."/>
        </authorList>
    </citation>
    <scope>NUCLEOTIDE SEQUENCE [LARGE SCALE GENOMIC DNA]</scope>
    <source>
        <strain evidence="1 2">AFS050027</strain>
    </source>
</reference>
<gene>
    <name evidence="1" type="primary">nrdI</name>
    <name evidence="1" type="ORF">CN984_12115</name>
</gene>